<dbReference type="OrthoDB" id="5293066at2"/>
<evidence type="ECO:0000256" key="2">
    <source>
        <dbReference type="ARBA" id="ARBA00023015"/>
    </source>
</evidence>
<accession>A0A4R2F6I1</accession>
<keyword evidence="4" id="KW-0804">Transcription</keyword>
<proteinExistence type="inferred from homology"/>
<dbReference type="GO" id="GO:0003700">
    <property type="term" value="F:DNA-binding transcription factor activity"/>
    <property type="evidence" value="ECO:0007669"/>
    <property type="project" value="InterPro"/>
</dbReference>
<comment type="similarity">
    <text evidence="1">Belongs to the LysR transcriptional regulatory family.</text>
</comment>
<evidence type="ECO:0000256" key="1">
    <source>
        <dbReference type="ARBA" id="ARBA00009437"/>
    </source>
</evidence>
<dbReference type="InterPro" id="IPR036388">
    <property type="entry name" value="WH-like_DNA-bd_sf"/>
</dbReference>
<dbReference type="GO" id="GO:0000976">
    <property type="term" value="F:transcription cis-regulatory region binding"/>
    <property type="evidence" value="ECO:0007669"/>
    <property type="project" value="TreeGrafter"/>
</dbReference>
<dbReference type="PANTHER" id="PTHR30126">
    <property type="entry name" value="HTH-TYPE TRANSCRIPTIONAL REGULATOR"/>
    <property type="match status" value="1"/>
</dbReference>
<dbReference type="PANTHER" id="PTHR30126:SF4">
    <property type="entry name" value="LYSR FAMILY TRANSCRIPTIONAL REGULATOR"/>
    <property type="match status" value="1"/>
</dbReference>
<dbReference type="SUPFAM" id="SSF53850">
    <property type="entry name" value="Periplasmic binding protein-like II"/>
    <property type="match status" value="1"/>
</dbReference>
<evidence type="ECO:0000256" key="3">
    <source>
        <dbReference type="ARBA" id="ARBA00023125"/>
    </source>
</evidence>
<name>A0A4R2F6I1_9GAMM</name>
<keyword evidence="7" id="KW-1185">Reference proteome</keyword>
<feature type="domain" description="HTH lysR-type" evidence="5">
    <location>
        <begin position="5"/>
        <end position="62"/>
    </location>
</feature>
<dbReference type="Pfam" id="PF03466">
    <property type="entry name" value="LysR_substrate"/>
    <property type="match status" value="1"/>
</dbReference>
<dbReference type="EMBL" id="SLWF01000026">
    <property type="protein sequence ID" value="TCN81169.1"/>
    <property type="molecule type" value="Genomic_DNA"/>
</dbReference>
<dbReference type="SUPFAM" id="SSF46785">
    <property type="entry name" value="Winged helix' DNA-binding domain"/>
    <property type="match status" value="1"/>
</dbReference>
<sequence>MHPAINLDALKVMDAIDKKGSFAAAAESLFRVPSALTYTVQKLEQDLGSRLFERKGTRAQLTAVGQLVLTQGREILAATARLEDAVRQLETGWETSIALALDSILPDEPLMKTVAAFTDLGKQVTISLSKEVLGGGWDALYSGRADIAIGVSGELPRGQYELCPLGDVEFVFAVAPQHPLAQHSAEIPADALLQFPSIVVSDSSQSLLQRSSGIFASRQQIRVSSMTDKVRLQQQGTGVGFLPLHLIRQQLEDGTLVVRNVALPRPPLPMYMAWRKGESGKALSWFVQHLQQQTWLTG</sequence>
<comment type="caution">
    <text evidence="6">The sequence shown here is derived from an EMBL/GenBank/DDBJ whole genome shotgun (WGS) entry which is preliminary data.</text>
</comment>
<keyword evidence="2" id="KW-0805">Transcription regulation</keyword>
<gene>
    <name evidence="6" type="ORF">EDC91_12635</name>
</gene>
<dbReference type="Gene3D" id="1.10.10.10">
    <property type="entry name" value="Winged helix-like DNA-binding domain superfamily/Winged helix DNA-binding domain"/>
    <property type="match status" value="1"/>
</dbReference>
<keyword evidence="3" id="KW-0238">DNA-binding</keyword>
<dbReference type="RefSeq" id="WP_133039924.1">
    <property type="nucleotide sequence ID" value="NZ_SLWF01000026.1"/>
</dbReference>
<dbReference type="InterPro" id="IPR005119">
    <property type="entry name" value="LysR_subst-bd"/>
</dbReference>
<reference evidence="6 7" key="1">
    <citation type="submission" date="2019-03" db="EMBL/GenBank/DDBJ databases">
        <title>Freshwater and sediment microbial communities from various areas in North America, analyzing microbe dynamics in response to fracking.</title>
        <authorList>
            <person name="Lamendella R."/>
        </authorList>
    </citation>
    <scope>NUCLEOTIDE SEQUENCE [LARGE SCALE GENOMIC DNA]</scope>
    <source>
        <strain evidence="6 7">74A</strain>
    </source>
</reference>
<protein>
    <submittedName>
        <fullName evidence="6">LysR family transcriptional regulator</fullName>
    </submittedName>
</protein>
<dbReference type="InterPro" id="IPR036390">
    <property type="entry name" value="WH_DNA-bd_sf"/>
</dbReference>
<dbReference type="Pfam" id="PF00126">
    <property type="entry name" value="HTH_1"/>
    <property type="match status" value="1"/>
</dbReference>
<dbReference type="Proteomes" id="UP000294832">
    <property type="component" value="Unassembled WGS sequence"/>
</dbReference>
<dbReference type="InterPro" id="IPR000847">
    <property type="entry name" value="LysR_HTH_N"/>
</dbReference>
<organism evidence="6 7">
    <name type="scientific">Shewanella fodinae</name>
    <dbReference type="NCBI Taxonomy" id="552357"/>
    <lineage>
        <taxon>Bacteria</taxon>
        <taxon>Pseudomonadati</taxon>
        <taxon>Pseudomonadota</taxon>
        <taxon>Gammaproteobacteria</taxon>
        <taxon>Alteromonadales</taxon>
        <taxon>Shewanellaceae</taxon>
        <taxon>Shewanella</taxon>
    </lineage>
</organism>
<evidence type="ECO:0000256" key="4">
    <source>
        <dbReference type="ARBA" id="ARBA00023163"/>
    </source>
</evidence>
<evidence type="ECO:0000313" key="7">
    <source>
        <dbReference type="Proteomes" id="UP000294832"/>
    </source>
</evidence>
<dbReference type="PROSITE" id="PS50931">
    <property type="entry name" value="HTH_LYSR"/>
    <property type="match status" value="1"/>
</dbReference>
<dbReference type="Gene3D" id="3.40.190.290">
    <property type="match status" value="1"/>
</dbReference>
<evidence type="ECO:0000313" key="6">
    <source>
        <dbReference type="EMBL" id="TCN81169.1"/>
    </source>
</evidence>
<evidence type="ECO:0000259" key="5">
    <source>
        <dbReference type="PROSITE" id="PS50931"/>
    </source>
</evidence>
<dbReference type="AlphaFoldDB" id="A0A4R2F6I1"/>